<keyword evidence="6" id="KW-0560">Oxidoreductase</keyword>
<dbReference type="InterPro" id="IPR058240">
    <property type="entry name" value="rSAM_sf"/>
</dbReference>
<evidence type="ECO:0000256" key="8">
    <source>
        <dbReference type="ARBA" id="ARBA00023014"/>
    </source>
</evidence>
<evidence type="ECO:0000259" key="9">
    <source>
        <dbReference type="PROSITE" id="PS51918"/>
    </source>
</evidence>
<evidence type="ECO:0000256" key="3">
    <source>
        <dbReference type="ARBA" id="ARBA00022485"/>
    </source>
</evidence>
<evidence type="ECO:0000256" key="4">
    <source>
        <dbReference type="ARBA" id="ARBA00022691"/>
    </source>
</evidence>
<evidence type="ECO:0000256" key="6">
    <source>
        <dbReference type="ARBA" id="ARBA00023002"/>
    </source>
</evidence>
<evidence type="ECO:0000313" key="10">
    <source>
        <dbReference type="EMBL" id="EKC46078.1"/>
    </source>
</evidence>
<dbReference type="SFLD" id="SFLDS00029">
    <property type="entry name" value="Radical_SAM"/>
    <property type="match status" value="1"/>
</dbReference>
<dbReference type="AlphaFoldDB" id="K1RL33"/>
<evidence type="ECO:0000256" key="5">
    <source>
        <dbReference type="ARBA" id="ARBA00022723"/>
    </source>
</evidence>
<dbReference type="InterPro" id="IPR012838">
    <property type="entry name" value="PFL1_activating"/>
</dbReference>
<dbReference type="PROSITE" id="PS51918">
    <property type="entry name" value="RADICAL_SAM"/>
    <property type="match status" value="1"/>
</dbReference>
<comment type="cofactor">
    <cofactor evidence="1">
        <name>[4Fe-4S] cluster</name>
        <dbReference type="ChEBI" id="CHEBI:49883"/>
    </cofactor>
</comment>
<accession>K1RL33</accession>
<dbReference type="PANTHER" id="PTHR30352">
    <property type="entry name" value="PYRUVATE FORMATE-LYASE-ACTIVATING ENZYME"/>
    <property type="match status" value="1"/>
</dbReference>
<gene>
    <name evidence="10" type="ORF">OBE_16487</name>
</gene>
<dbReference type="GO" id="GO:0046872">
    <property type="term" value="F:metal ion binding"/>
    <property type="evidence" value="ECO:0007669"/>
    <property type="project" value="UniProtKB-KW"/>
</dbReference>
<evidence type="ECO:0000256" key="1">
    <source>
        <dbReference type="ARBA" id="ARBA00001966"/>
    </source>
</evidence>
<comment type="similarity">
    <text evidence="2">Belongs to the organic radical-activating enzymes family.</text>
</comment>
<comment type="caution">
    <text evidence="10">The sequence shown here is derived from an EMBL/GenBank/DDBJ whole genome shotgun (WGS) entry which is preliminary data.</text>
</comment>
<keyword evidence="5" id="KW-0479">Metal-binding</keyword>
<keyword evidence="10" id="KW-0456">Lyase</keyword>
<dbReference type="SUPFAM" id="SSF102114">
    <property type="entry name" value="Radical SAM enzymes"/>
    <property type="match status" value="1"/>
</dbReference>
<dbReference type="NCBIfam" id="TIGR02493">
    <property type="entry name" value="PFLA"/>
    <property type="match status" value="1"/>
</dbReference>
<dbReference type="CDD" id="cd01335">
    <property type="entry name" value="Radical_SAM"/>
    <property type="match status" value="1"/>
</dbReference>
<keyword evidence="3" id="KW-0004">4Fe-4S</keyword>
<evidence type="ECO:0000256" key="7">
    <source>
        <dbReference type="ARBA" id="ARBA00023004"/>
    </source>
</evidence>
<dbReference type="Pfam" id="PF04055">
    <property type="entry name" value="Radical_SAM"/>
    <property type="match status" value="1"/>
</dbReference>
<evidence type="ECO:0000256" key="2">
    <source>
        <dbReference type="ARBA" id="ARBA00009777"/>
    </source>
</evidence>
<dbReference type="InterPro" id="IPR013785">
    <property type="entry name" value="Aldolase_TIM"/>
</dbReference>
<organism evidence="10">
    <name type="scientific">human gut metagenome</name>
    <dbReference type="NCBI Taxonomy" id="408170"/>
    <lineage>
        <taxon>unclassified sequences</taxon>
        <taxon>metagenomes</taxon>
        <taxon>organismal metagenomes</taxon>
    </lineage>
</organism>
<sequence>MKNSNIIKGSIDSIESMGLVDGPGIRTVIFMNGCRLRCKYCHNPEMWTKKENNITPEEIVKKVLRNKPYFKNNGGVTFSGGEPLFQPEFLLETCKLLKKENIHIALDTAGHGFGNYDEILKYVDLVLLDIKHTNKKDYKELTGGNIDEADEFIRSLNKSNKKVWIRQVVVPGIMDNDEYLISLSNKLKTIKNIERIDFLSYHKLGREKYIAMNIPYPLENTPEMNKDECQKLYEKFMNIYKNKS</sequence>
<dbReference type="GO" id="GO:0016829">
    <property type="term" value="F:lyase activity"/>
    <property type="evidence" value="ECO:0007669"/>
    <property type="project" value="UniProtKB-KW"/>
</dbReference>
<dbReference type="SFLD" id="SFLDG01066">
    <property type="entry name" value="organic_radical-activating_enz"/>
    <property type="match status" value="1"/>
</dbReference>
<dbReference type="GO" id="GO:0043365">
    <property type="term" value="F:[formate-C-acetyltransferase]-activating enzyme activity"/>
    <property type="evidence" value="ECO:0007669"/>
    <property type="project" value="InterPro"/>
</dbReference>
<keyword evidence="8" id="KW-0411">Iron-sulfur</keyword>
<name>K1RL33_9ZZZZ</name>
<feature type="domain" description="Radical SAM core" evidence="9">
    <location>
        <begin position="20"/>
        <end position="244"/>
    </location>
</feature>
<dbReference type="InterPro" id="IPR034457">
    <property type="entry name" value="Organic_radical-activating"/>
</dbReference>
<keyword evidence="10" id="KW-0670">Pyruvate</keyword>
<dbReference type="GO" id="GO:0051539">
    <property type="term" value="F:4 iron, 4 sulfur cluster binding"/>
    <property type="evidence" value="ECO:0007669"/>
    <property type="project" value="UniProtKB-KW"/>
</dbReference>
<reference evidence="10" key="1">
    <citation type="journal article" date="2013" name="Environ. Microbiol.">
        <title>Microbiota from the distal guts of lean and obese adolescents exhibit partial functional redundancy besides clear differences in community structure.</title>
        <authorList>
            <person name="Ferrer M."/>
            <person name="Ruiz A."/>
            <person name="Lanza F."/>
            <person name="Haange S.B."/>
            <person name="Oberbach A."/>
            <person name="Till H."/>
            <person name="Bargiela R."/>
            <person name="Campoy C."/>
            <person name="Segura M.T."/>
            <person name="Richter M."/>
            <person name="von Bergen M."/>
            <person name="Seifert J."/>
            <person name="Suarez A."/>
        </authorList>
    </citation>
    <scope>NUCLEOTIDE SEQUENCE</scope>
</reference>
<keyword evidence="7" id="KW-0408">Iron</keyword>
<dbReference type="EMBL" id="AJWZ01011210">
    <property type="protein sequence ID" value="EKC46078.1"/>
    <property type="molecule type" value="Genomic_DNA"/>
</dbReference>
<protein>
    <submittedName>
        <fullName evidence="10">Pyruvate formate-lyase 1-activating enzyme</fullName>
    </submittedName>
</protein>
<dbReference type="InterPro" id="IPR001989">
    <property type="entry name" value="Radical_activat_CS"/>
</dbReference>
<proteinExistence type="inferred from homology"/>
<dbReference type="PROSITE" id="PS01087">
    <property type="entry name" value="RADICAL_ACTIVATING"/>
    <property type="match status" value="1"/>
</dbReference>
<dbReference type="PANTHER" id="PTHR30352:SF5">
    <property type="entry name" value="PYRUVATE FORMATE-LYASE 1-ACTIVATING ENZYME"/>
    <property type="match status" value="1"/>
</dbReference>
<dbReference type="InterPro" id="IPR007197">
    <property type="entry name" value="rSAM"/>
</dbReference>
<keyword evidence="4" id="KW-0949">S-adenosyl-L-methionine</keyword>
<dbReference type="Gene3D" id="3.20.20.70">
    <property type="entry name" value="Aldolase class I"/>
    <property type="match status" value="1"/>
</dbReference>